<organism evidence="3 4">
    <name type="scientific">Ophiocordyceps camponoti-floridani</name>
    <dbReference type="NCBI Taxonomy" id="2030778"/>
    <lineage>
        <taxon>Eukaryota</taxon>
        <taxon>Fungi</taxon>
        <taxon>Dikarya</taxon>
        <taxon>Ascomycota</taxon>
        <taxon>Pezizomycotina</taxon>
        <taxon>Sordariomycetes</taxon>
        <taxon>Hypocreomycetidae</taxon>
        <taxon>Hypocreales</taxon>
        <taxon>Ophiocordycipitaceae</taxon>
        <taxon>Ophiocordyceps</taxon>
    </lineage>
</organism>
<evidence type="ECO:0000313" key="3">
    <source>
        <dbReference type="EMBL" id="KAF4587778.1"/>
    </source>
</evidence>
<dbReference type="EMBL" id="JAACLJ010000004">
    <property type="protein sequence ID" value="KAF4587778.1"/>
    <property type="molecule type" value="Genomic_DNA"/>
</dbReference>
<proteinExistence type="predicted"/>
<accession>A0A8H4Q6Z0</accession>
<evidence type="ECO:0000256" key="1">
    <source>
        <dbReference type="SAM" id="MobiDB-lite"/>
    </source>
</evidence>
<gene>
    <name evidence="3" type="ORF">GQ602_004471</name>
</gene>
<dbReference type="OrthoDB" id="5394254at2759"/>
<name>A0A8H4Q6Z0_9HYPO</name>
<keyword evidence="2" id="KW-0472">Membrane</keyword>
<feature type="transmembrane region" description="Helical" evidence="2">
    <location>
        <begin position="292"/>
        <end position="313"/>
    </location>
</feature>
<feature type="transmembrane region" description="Helical" evidence="2">
    <location>
        <begin position="319"/>
        <end position="339"/>
    </location>
</feature>
<feature type="region of interest" description="Disordered" evidence="1">
    <location>
        <begin position="1"/>
        <end position="47"/>
    </location>
</feature>
<feature type="compositionally biased region" description="Polar residues" evidence="1">
    <location>
        <begin position="1"/>
        <end position="12"/>
    </location>
</feature>
<comment type="caution">
    <text evidence="3">The sequence shown here is derived from an EMBL/GenBank/DDBJ whole genome shotgun (WGS) entry which is preliminary data.</text>
</comment>
<feature type="transmembrane region" description="Helical" evidence="2">
    <location>
        <begin position="141"/>
        <end position="162"/>
    </location>
</feature>
<keyword evidence="2" id="KW-1133">Transmembrane helix</keyword>
<dbReference type="Proteomes" id="UP000562929">
    <property type="component" value="Unassembled WGS sequence"/>
</dbReference>
<keyword evidence="4" id="KW-1185">Reference proteome</keyword>
<keyword evidence="2" id="KW-0812">Transmembrane</keyword>
<protein>
    <submittedName>
        <fullName evidence="3">Uncharacterized protein</fullName>
    </submittedName>
</protein>
<reference evidence="3 4" key="1">
    <citation type="journal article" date="2020" name="G3 (Bethesda)">
        <title>Genetic Underpinnings of Host Manipulation by Ophiocordyceps as Revealed by Comparative Transcriptomics.</title>
        <authorList>
            <person name="Will I."/>
            <person name="Das B."/>
            <person name="Trinh T."/>
            <person name="Brachmann A."/>
            <person name="Ohm R.A."/>
            <person name="de Bekker C."/>
        </authorList>
    </citation>
    <scope>NUCLEOTIDE SEQUENCE [LARGE SCALE GENOMIC DNA]</scope>
    <source>
        <strain evidence="3 4">EC05</strain>
    </source>
</reference>
<dbReference type="AlphaFoldDB" id="A0A8H4Q6Z0"/>
<sequence length="342" mass="35411">MAPTTRSSSTGSLERVPEDATVAARDESRGRTMAAKRGARGGGGGGGGGGGVVSCGKFAFPLLVVASFCLASWGYSLVGEVSGGRLAAVSRSQESGGEIAVLVGWRMLELGLAWFGGLRALDVAMLDLLAHGPLFYLQATFYSLGVKTAASALLVDVLSASLPFHLLRPPTNHHHSSPPDLQLHLYTTALASSIYTITIALSQRLLLPRILALHFRGLATLEPAYAASYTAVLPATAVFGAAAAAFIYVPSSTTTGDDAQALDPVTASLGETLRWNLWGYSSRTKLVVRRTCLVMLLVAGNTYLSCTRGLYGVEAHGALVYAAVWVGAAACTGLALGLVGGV</sequence>
<evidence type="ECO:0000256" key="2">
    <source>
        <dbReference type="SAM" id="Phobius"/>
    </source>
</evidence>
<evidence type="ECO:0000313" key="4">
    <source>
        <dbReference type="Proteomes" id="UP000562929"/>
    </source>
</evidence>
<feature type="transmembrane region" description="Helical" evidence="2">
    <location>
        <begin position="183"/>
        <end position="206"/>
    </location>
</feature>
<feature type="transmembrane region" description="Helical" evidence="2">
    <location>
        <begin position="226"/>
        <end position="249"/>
    </location>
</feature>